<feature type="transmembrane region" description="Helical" evidence="1">
    <location>
        <begin position="251"/>
        <end position="270"/>
    </location>
</feature>
<keyword evidence="1" id="KW-0812">Transmembrane</keyword>
<dbReference type="Proteomes" id="UP000033818">
    <property type="component" value="Unassembled WGS sequence"/>
</dbReference>
<keyword evidence="1" id="KW-0472">Membrane</keyword>
<accession>A0A0G1Q4G2</accession>
<feature type="transmembrane region" description="Helical" evidence="1">
    <location>
        <begin position="225"/>
        <end position="245"/>
    </location>
</feature>
<keyword evidence="1" id="KW-1133">Transmembrane helix</keyword>
<evidence type="ECO:0000256" key="1">
    <source>
        <dbReference type="SAM" id="Phobius"/>
    </source>
</evidence>
<evidence type="ECO:0000313" key="3">
    <source>
        <dbReference type="Proteomes" id="UP000033818"/>
    </source>
</evidence>
<evidence type="ECO:0000313" key="2">
    <source>
        <dbReference type="EMBL" id="KKU39692.1"/>
    </source>
</evidence>
<organism evidence="2 3">
    <name type="scientific">Candidatus Azambacteria bacterium GW2011_GWB2_46_37</name>
    <dbReference type="NCBI Taxonomy" id="1618618"/>
    <lineage>
        <taxon>Bacteria</taxon>
        <taxon>Candidatus Azamiibacteriota</taxon>
    </lineage>
</organism>
<comment type="caution">
    <text evidence="2">The sequence shown here is derived from an EMBL/GenBank/DDBJ whole genome shotgun (WGS) entry which is preliminary data.</text>
</comment>
<gene>
    <name evidence="2" type="ORF">UX53_C0001G0011</name>
</gene>
<evidence type="ECO:0008006" key="4">
    <source>
        <dbReference type="Google" id="ProtNLM"/>
    </source>
</evidence>
<reference evidence="2 3" key="1">
    <citation type="journal article" date="2015" name="Nature">
        <title>rRNA introns, odd ribosomes, and small enigmatic genomes across a large radiation of phyla.</title>
        <authorList>
            <person name="Brown C.T."/>
            <person name="Hug L.A."/>
            <person name="Thomas B.C."/>
            <person name="Sharon I."/>
            <person name="Castelle C.J."/>
            <person name="Singh A."/>
            <person name="Wilkins M.J."/>
            <person name="Williams K.H."/>
            <person name="Banfield J.F."/>
        </authorList>
    </citation>
    <scope>NUCLEOTIDE SEQUENCE [LARGE SCALE GENOMIC DNA]</scope>
</reference>
<dbReference type="AlphaFoldDB" id="A0A0G1Q4G2"/>
<feature type="transmembrane region" description="Helical" evidence="1">
    <location>
        <begin position="59"/>
        <end position="80"/>
    </location>
</feature>
<name>A0A0G1Q4G2_9BACT</name>
<proteinExistence type="predicted"/>
<dbReference type="EMBL" id="LCMO01000001">
    <property type="protein sequence ID" value="KKU39692.1"/>
    <property type="molecule type" value="Genomic_DNA"/>
</dbReference>
<protein>
    <recommendedName>
        <fullName evidence="4">Elongation factor-1 alpha</fullName>
    </recommendedName>
</protein>
<sequence>MTQVGLDNTRDVPLLSAREVGHYQFNNNRKEKAEMEDKNRIDEIGNILRFDKLPVSFRLLFLVTVTCLSVGFVFNLTQIWESHSGEGGIFGLSAESIRMQYYGKRDSSILESKLKTTMGGFATDAEKETIIKWIRSGADEAKYNSEIKPITEKNCMVCHGQESFRPLIGYKEIKEVTNINNGMGFKTLVRVSHIHFNGMTFLFFVSGLITCFARIGSKKLKWVKWIVIIAPMIAMFCDIMSWNLAREYENGVYIVIVSGAVMTAAFFTQMSISAYQIIRSFFVYLPFLVPRLIAPR</sequence>
<feature type="transmembrane region" description="Helical" evidence="1">
    <location>
        <begin position="194"/>
        <end position="213"/>
    </location>
</feature>